<keyword evidence="3" id="KW-0328">Glycosyltransferase</keyword>
<evidence type="ECO:0000256" key="9">
    <source>
        <dbReference type="SAM" id="Phobius"/>
    </source>
</evidence>
<evidence type="ECO:0000313" key="12">
    <source>
        <dbReference type="Proteomes" id="UP000323917"/>
    </source>
</evidence>
<feature type="transmembrane region" description="Helical" evidence="9">
    <location>
        <begin position="275"/>
        <end position="301"/>
    </location>
</feature>
<evidence type="ECO:0000256" key="6">
    <source>
        <dbReference type="ARBA" id="ARBA00022989"/>
    </source>
</evidence>
<sequence length="325" mass="37061">MNSSQAPLPPEEDRLYLSVVAPCYNEESVIEELYKRVTSLCQKHGYSYEIVLVNDGSLDSTWEIHQQLCANDPEHMVAVNLSRNFGHQLALSAGLSVCRGERILIIDADLQDPPELLPDMLRKMDEGAEVVYGVRRTRYGDSFLKRTACTVFYRCLLLLSDYPIPLDSGDFRLINRRVLDALNSMPERHRFLRGMISWIGYNQVPIHYDRDSRFAGETKYPLRRLIALAIDGITTFSVKPLRLSFISGLGALLFSLLLFIYAIISWYFFPDAPRGWASLMVVVSMLGGMQLFVLGILGEYLGRVYEQSKSRPLFLIESIKRDSMQ</sequence>
<evidence type="ECO:0000256" key="8">
    <source>
        <dbReference type="ARBA" id="ARBA00038152"/>
    </source>
</evidence>
<keyword evidence="7 9" id="KW-0472">Membrane</keyword>
<dbReference type="CDD" id="cd04187">
    <property type="entry name" value="DPM1_like_bac"/>
    <property type="match status" value="1"/>
</dbReference>
<dbReference type="InterPro" id="IPR029044">
    <property type="entry name" value="Nucleotide-diphossugar_trans"/>
</dbReference>
<accession>A0A5B9QUD9</accession>
<reference evidence="11 12" key="1">
    <citation type="submission" date="2019-08" db="EMBL/GenBank/DDBJ databases">
        <title>Deep-cultivation of Planctomycetes and their phenomic and genomic characterization uncovers novel biology.</title>
        <authorList>
            <person name="Wiegand S."/>
            <person name="Jogler M."/>
            <person name="Boedeker C."/>
            <person name="Pinto D."/>
            <person name="Vollmers J."/>
            <person name="Rivas-Marin E."/>
            <person name="Kohn T."/>
            <person name="Peeters S.H."/>
            <person name="Heuer A."/>
            <person name="Rast P."/>
            <person name="Oberbeckmann S."/>
            <person name="Bunk B."/>
            <person name="Jeske O."/>
            <person name="Meyerdierks A."/>
            <person name="Storesund J.E."/>
            <person name="Kallscheuer N."/>
            <person name="Luecker S."/>
            <person name="Lage O.M."/>
            <person name="Pohl T."/>
            <person name="Merkel B.J."/>
            <person name="Hornburger P."/>
            <person name="Mueller R.-W."/>
            <person name="Bruemmer F."/>
            <person name="Labrenz M."/>
            <person name="Spormann A.M."/>
            <person name="Op den Camp H."/>
            <person name="Overmann J."/>
            <person name="Amann R."/>
            <person name="Jetten M.S.M."/>
            <person name="Mascher T."/>
            <person name="Medema M.H."/>
            <person name="Devos D.P."/>
            <person name="Kaster A.-K."/>
            <person name="Ovreas L."/>
            <person name="Rohde M."/>
            <person name="Galperin M.Y."/>
            <person name="Jogler C."/>
        </authorList>
    </citation>
    <scope>NUCLEOTIDE SEQUENCE [LARGE SCALE GENOMIC DNA]</scope>
    <source>
        <strain evidence="11 12">Pr1d</strain>
    </source>
</reference>
<dbReference type="InterPro" id="IPR050256">
    <property type="entry name" value="Glycosyltransferase_2"/>
</dbReference>
<evidence type="ECO:0000259" key="10">
    <source>
        <dbReference type="Pfam" id="PF00535"/>
    </source>
</evidence>
<keyword evidence="5 9" id="KW-0812">Transmembrane</keyword>
<dbReference type="SUPFAM" id="SSF53448">
    <property type="entry name" value="Nucleotide-diphospho-sugar transferases"/>
    <property type="match status" value="1"/>
</dbReference>
<keyword evidence="12" id="KW-1185">Reference proteome</keyword>
<evidence type="ECO:0000256" key="2">
    <source>
        <dbReference type="ARBA" id="ARBA00022475"/>
    </source>
</evidence>
<feature type="domain" description="Glycosyltransferase 2-like" evidence="10">
    <location>
        <begin position="18"/>
        <end position="180"/>
    </location>
</feature>
<dbReference type="PANTHER" id="PTHR48090">
    <property type="entry name" value="UNDECAPRENYL-PHOSPHATE 4-DEOXY-4-FORMAMIDO-L-ARABINOSE TRANSFERASE-RELATED"/>
    <property type="match status" value="1"/>
</dbReference>
<proteinExistence type="inferred from homology"/>
<keyword evidence="4" id="KW-0808">Transferase</keyword>
<feature type="transmembrane region" description="Helical" evidence="9">
    <location>
        <begin position="245"/>
        <end position="269"/>
    </location>
</feature>
<evidence type="ECO:0000313" key="11">
    <source>
        <dbReference type="EMBL" id="QEG37681.1"/>
    </source>
</evidence>
<dbReference type="Pfam" id="PF00535">
    <property type="entry name" value="Glycos_transf_2"/>
    <property type="match status" value="1"/>
</dbReference>
<dbReference type="GO" id="GO:0016757">
    <property type="term" value="F:glycosyltransferase activity"/>
    <property type="evidence" value="ECO:0007669"/>
    <property type="project" value="UniProtKB-KW"/>
</dbReference>
<dbReference type="AlphaFoldDB" id="A0A5B9QUD9"/>
<evidence type="ECO:0000256" key="7">
    <source>
        <dbReference type="ARBA" id="ARBA00023136"/>
    </source>
</evidence>
<dbReference type="GO" id="GO:0005886">
    <property type="term" value="C:plasma membrane"/>
    <property type="evidence" value="ECO:0007669"/>
    <property type="project" value="UniProtKB-SubCell"/>
</dbReference>
<dbReference type="InterPro" id="IPR001173">
    <property type="entry name" value="Glyco_trans_2-like"/>
</dbReference>
<protein>
    <recommendedName>
        <fullName evidence="10">Glycosyltransferase 2-like domain-containing protein</fullName>
    </recommendedName>
</protein>
<gene>
    <name evidence="11" type="ORF">Pr1d_50270</name>
</gene>
<name>A0A5B9QUD9_9BACT</name>
<dbReference type="FunFam" id="3.90.550.10:FF:000079">
    <property type="entry name" value="Probable glycosyl transferase"/>
    <property type="match status" value="1"/>
</dbReference>
<comment type="similarity">
    <text evidence="8">Belongs to the glycosyltransferase 2 family. GtrB subfamily.</text>
</comment>
<evidence type="ECO:0000256" key="3">
    <source>
        <dbReference type="ARBA" id="ARBA00022676"/>
    </source>
</evidence>
<dbReference type="Proteomes" id="UP000323917">
    <property type="component" value="Chromosome"/>
</dbReference>
<keyword evidence="2" id="KW-1003">Cell membrane</keyword>
<dbReference type="Gene3D" id="3.90.550.10">
    <property type="entry name" value="Spore Coat Polysaccharide Biosynthesis Protein SpsA, Chain A"/>
    <property type="match status" value="1"/>
</dbReference>
<dbReference type="EMBL" id="CP042913">
    <property type="protein sequence ID" value="QEG37681.1"/>
    <property type="molecule type" value="Genomic_DNA"/>
</dbReference>
<dbReference type="KEGG" id="bgok:Pr1d_50270"/>
<evidence type="ECO:0000256" key="1">
    <source>
        <dbReference type="ARBA" id="ARBA00004651"/>
    </source>
</evidence>
<dbReference type="PANTHER" id="PTHR48090:SF1">
    <property type="entry name" value="PROPHAGE BACTOPRENOL GLUCOSYL TRANSFERASE HOMOLOG"/>
    <property type="match status" value="1"/>
</dbReference>
<comment type="subcellular location">
    <subcellularLocation>
        <location evidence="1">Cell membrane</location>
        <topology evidence="1">Multi-pass membrane protein</topology>
    </subcellularLocation>
</comment>
<organism evidence="11 12">
    <name type="scientific">Bythopirellula goksoeyrii</name>
    <dbReference type="NCBI Taxonomy" id="1400387"/>
    <lineage>
        <taxon>Bacteria</taxon>
        <taxon>Pseudomonadati</taxon>
        <taxon>Planctomycetota</taxon>
        <taxon>Planctomycetia</taxon>
        <taxon>Pirellulales</taxon>
        <taxon>Lacipirellulaceae</taxon>
        <taxon>Bythopirellula</taxon>
    </lineage>
</organism>
<dbReference type="OrthoDB" id="9807778at2"/>
<evidence type="ECO:0000256" key="5">
    <source>
        <dbReference type="ARBA" id="ARBA00022692"/>
    </source>
</evidence>
<keyword evidence="6 9" id="KW-1133">Transmembrane helix</keyword>
<dbReference type="RefSeq" id="WP_148075877.1">
    <property type="nucleotide sequence ID" value="NZ_CP042913.1"/>
</dbReference>
<evidence type="ECO:0000256" key="4">
    <source>
        <dbReference type="ARBA" id="ARBA00022679"/>
    </source>
</evidence>